<organism evidence="1 2">
    <name type="scientific">Ligilactobacillus ruminis SPM0211</name>
    <dbReference type="NCBI Taxonomy" id="1040964"/>
    <lineage>
        <taxon>Bacteria</taxon>
        <taxon>Bacillati</taxon>
        <taxon>Bacillota</taxon>
        <taxon>Bacilli</taxon>
        <taxon>Lactobacillales</taxon>
        <taxon>Lactobacillaceae</taxon>
        <taxon>Ligilactobacillus</taxon>
    </lineage>
</organism>
<evidence type="ECO:0000313" key="1">
    <source>
        <dbReference type="EMBL" id="EGM50272.1"/>
    </source>
</evidence>
<dbReference type="RefSeq" id="WP_003696370.1">
    <property type="nucleotide sequence ID" value="NZ_AFOJ01000007.1"/>
</dbReference>
<gene>
    <name evidence="1" type="ORF">LRU_01954</name>
</gene>
<proteinExistence type="predicted"/>
<comment type="caution">
    <text evidence="1">The sequence shown here is derived from an EMBL/GenBank/DDBJ whole genome shotgun (WGS) entry which is preliminary data.</text>
</comment>
<dbReference type="AlphaFoldDB" id="F7R2M2"/>
<accession>F7R2M2</accession>
<protein>
    <submittedName>
        <fullName evidence="1">Uncharacterized protein</fullName>
    </submittedName>
</protein>
<dbReference type="EMBL" id="AFOJ01000007">
    <property type="protein sequence ID" value="EGM50272.1"/>
    <property type="molecule type" value="Genomic_DNA"/>
</dbReference>
<reference evidence="1 2" key="1">
    <citation type="journal article" date="2011" name="J. Bacteriol.">
        <title>Genome Sequence of Lactobacillus ruminis SPM0211, Isolated from a Fecal Sample from a Healthy Korean.</title>
        <authorList>
            <person name="Lee S."/>
            <person name="Cho Y.J."/>
            <person name="Lee A.H."/>
            <person name="Chun J."/>
            <person name="Ha N.J."/>
            <person name="Ko G."/>
        </authorList>
    </citation>
    <scope>NUCLEOTIDE SEQUENCE [LARGE SCALE GENOMIC DNA]</scope>
    <source>
        <strain evidence="1 2">SPM0211</strain>
    </source>
</reference>
<dbReference type="Proteomes" id="UP000002971">
    <property type="component" value="Unassembled WGS sequence"/>
</dbReference>
<evidence type="ECO:0000313" key="2">
    <source>
        <dbReference type="Proteomes" id="UP000002971"/>
    </source>
</evidence>
<sequence>MKRSFSFFDINRLIDDYRKAEQRQREISEVGEYESEVRKAAVRYVGN</sequence>
<name>F7R2M2_9LACO</name>